<feature type="compositionally biased region" description="Basic residues" evidence="1">
    <location>
        <begin position="10"/>
        <end position="29"/>
    </location>
</feature>
<name>A0A4Y7S2H9_COPMI</name>
<proteinExistence type="predicted"/>
<dbReference type="EMBL" id="QPFP01000360">
    <property type="protein sequence ID" value="TEB15293.1"/>
    <property type="molecule type" value="Genomic_DNA"/>
</dbReference>
<protein>
    <submittedName>
        <fullName evidence="2">Uncharacterized protein</fullName>
    </submittedName>
</protein>
<evidence type="ECO:0000256" key="1">
    <source>
        <dbReference type="SAM" id="MobiDB-lite"/>
    </source>
</evidence>
<feature type="region of interest" description="Disordered" evidence="1">
    <location>
        <begin position="1"/>
        <end position="36"/>
    </location>
</feature>
<keyword evidence="3" id="KW-1185">Reference proteome</keyword>
<gene>
    <name evidence="2" type="ORF">FA13DRAFT_846526</name>
</gene>
<dbReference type="AlphaFoldDB" id="A0A4Y7S2H9"/>
<evidence type="ECO:0000313" key="3">
    <source>
        <dbReference type="Proteomes" id="UP000298030"/>
    </source>
</evidence>
<sequence>MLGAQAFLRPSRRAKAKAKASRSRGRSRQQARTSQMLYGLNTSIRSSRSEISSFPTATLLIVIVSYAAGRSRLSKYDAPRQSTVPC</sequence>
<accession>A0A4Y7S2H9</accession>
<organism evidence="2 3">
    <name type="scientific">Coprinellus micaceus</name>
    <name type="common">Glistening ink-cap mushroom</name>
    <name type="synonym">Coprinus micaceus</name>
    <dbReference type="NCBI Taxonomy" id="71717"/>
    <lineage>
        <taxon>Eukaryota</taxon>
        <taxon>Fungi</taxon>
        <taxon>Dikarya</taxon>
        <taxon>Basidiomycota</taxon>
        <taxon>Agaricomycotina</taxon>
        <taxon>Agaricomycetes</taxon>
        <taxon>Agaricomycetidae</taxon>
        <taxon>Agaricales</taxon>
        <taxon>Agaricineae</taxon>
        <taxon>Psathyrellaceae</taxon>
        <taxon>Coprinellus</taxon>
    </lineage>
</organism>
<dbReference type="Proteomes" id="UP000298030">
    <property type="component" value="Unassembled WGS sequence"/>
</dbReference>
<reference evidence="2 3" key="1">
    <citation type="journal article" date="2019" name="Nat. Ecol. Evol.">
        <title>Megaphylogeny resolves global patterns of mushroom evolution.</title>
        <authorList>
            <person name="Varga T."/>
            <person name="Krizsan K."/>
            <person name="Foldi C."/>
            <person name="Dima B."/>
            <person name="Sanchez-Garcia M."/>
            <person name="Sanchez-Ramirez S."/>
            <person name="Szollosi G.J."/>
            <person name="Szarkandi J.G."/>
            <person name="Papp V."/>
            <person name="Albert L."/>
            <person name="Andreopoulos W."/>
            <person name="Angelini C."/>
            <person name="Antonin V."/>
            <person name="Barry K.W."/>
            <person name="Bougher N.L."/>
            <person name="Buchanan P."/>
            <person name="Buyck B."/>
            <person name="Bense V."/>
            <person name="Catcheside P."/>
            <person name="Chovatia M."/>
            <person name="Cooper J."/>
            <person name="Damon W."/>
            <person name="Desjardin D."/>
            <person name="Finy P."/>
            <person name="Geml J."/>
            <person name="Haridas S."/>
            <person name="Hughes K."/>
            <person name="Justo A."/>
            <person name="Karasinski D."/>
            <person name="Kautmanova I."/>
            <person name="Kiss B."/>
            <person name="Kocsube S."/>
            <person name="Kotiranta H."/>
            <person name="LaButti K.M."/>
            <person name="Lechner B.E."/>
            <person name="Liimatainen K."/>
            <person name="Lipzen A."/>
            <person name="Lukacs Z."/>
            <person name="Mihaltcheva S."/>
            <person name="Morgado L.N."/>
            <person name="Niskanen T."/>
            <person name="Noordeloos M.E."/>
            <person name="Ohm R.A."/>
            <person name="Ortiz-Santana B."/>
            <person name="Ovrebo C."/>
            <person name="Racz N."/>
            <person name="Riley R."/>
            <person name="Savchenko A."/>
            <person name="Shiryaev A."/>
            <person name="Soop K."/>
            <person name="Spirin V."/>
            <person name="Szebenyi C."/>
            <person name="Tomsovsky M."/>
            <person name="Tulloss R.E."/>
            <person name="Uehling J."/>
            <person name="Grigoriev I.V."/>
            <person name="Vagvolgyi C."/>
            <person name="Papp T."/>
            <person name="Martin F.M."/>
            <person name="Miettinen O."/>
            <person name="Hibbett D.S."/>
            <person name="Nagy L.G."/>
        </authorList>
    </citation>
    <scope>NUCLEOTIDE SEQUENCE [LARGE SCALE GENOMIC DNA]</scope>
    <source>
        <strain evidence="2 3">FP101781</strain>
    </source>
</reference>
<evidence type="ECO:0000313" key="2">
    <source>
        <dbReference type="EMBL" id="TEB15293.1"/>
    </source>
</evidence>
<comment type="caution">
    <text evidence="2">The sequence shown here is derived from an EMBL/GenBank/DDBJ whole genome shotgun (WGS) entry which is preliminary data.</text>
</comment>